<dbReference type="InterPro" id="IPR002060">
    <property type="entry name" value="Squ/phyt_synthse"/>
</dbReference>
<dbReference type="Gene3D" id="1.10.600.10">
    <property type="entry name" value="Farnesyl Diphosphate Synthase"/>
    <property type="match status" value="1"/>
</dbReference>
<dbReference type="InterPro" id="IPR008949">
    <property type="entry name" value="Isoprenoid_synthase_dom_sf"/>
</dbReference>
<keyword evidence="2" id="KW-1185">Reference proteome</keyword>
<reference evidence="2" key="1">
    <citation type="submission" date="2016-10" db="EMBL/GenBank/DDBJ databases">
        <authorList>
            <person name="Varghese N."/>
            <person name="Submissions S."/>
        </authorList>
    </citation>
    <scope>NUCLEOTIDE SEQUENCE [LARGE SCALE GENOMIC DNA]</scope>
    <source>
        <strain evidence="2">DSM 1565</strain>
    </source>
</reference>
<accession>A0A1I7NED9</accession>
<dbReference type="Proteomes" id="UP000199423">
    <property type="component" value="Unassembled WGS sequence"/>
</dbReference>
<name>A0A1I7NED9_9HYPH</name>
<dbReference type="Pfam" id="PF00494">
    <property type="entry name" value="SQS_PSY"/>
    <property type="match status" value="1"/>
</dbReference>
<evidence type="ECO:0000313" key="2">
    <source>
        <dbReference type="Proteomes" id="UP000199423"/>
    </source>
</evidence>
<gene>
    <name evidence="1" type="ORF">SAMN04488557_1808</name>
</gene>
<dbReference type="STRING" id="51670.SAMN04488557_1808"/>
<organism evidence="1 2">
    <name type="scientific">Hyphomicrobium facile</name>
    <dbReference type="NCBI Taxonomy" id="51670"/>
    <lineage>
        <taxon>Bacteria</taxon>
        <taxon>Pseudomonadati</taxon>
        <taxon>Pseudomonadota</taxon>
        <taxon>Alphaproteobacteria</taxon>
        <taxon>Hyphomicrobiales</taxon>
        <taxon>Hyphomicrobiaceae</taxon>
        <taxon>Hyphomicrobium</taxon>
    </lineage>
</organism>
<proteinExistence type="predicted"/>
<sequence>MSNSGTRAIDYDAVRLAARASAPDRYYAALFAPVEARDDLIALAAFTGEIERISRQVSEAALGEIRVAWWRDASLSRGESGRSGNPTLDAFAEVIRRRELSLGVIEDYLAAHAHALYGEPPADDAELGETLRIIDGTPFAFAGAILGLELDEPIIDAAARASGFARIGMELPYALMRGRALLPKARSPNPFAADEAEDWRPQTAWLASEGLSALAELRRHLRGKPATFTTPLLPLALVEPYFRALQNPRHEPARDILEIAPIARLWRIARAHWSGRV</sequence>
<evidence type="ECO:0000313" key="1">
    <source>
        <dbReference type="EMBL" id="SFV33021.1"/>
    </source>
</evidence>
<dbReference type="EMBL" id="FPCH01000002">
    <property type="protein sequence ID" value="SFV33021.1"/>
    <property type="molecule type" value="Genomic_DNA"/>
</dbReference>
<dbReference type="OrthoDB" id="9814909at2"/>
<dbReference type="AlphaFoldDB" id="A0A1I7NED9"/>
<protein>
    <submittedName>
        <fullName evidence="1">Phytoene synthase</fullName>
    </submittedName>
</protein>
<dbReference type="RefSeq" id="WP_092867199.1">
    <property type="nucleotide sequence ID" value="NZ_FPCH01000002.1"/>
</dbReference>
<dbReference type="SUPFAM" id="SSF48576">
    <property type="entry name" value="Terpenoid synthases"/>
    <property type="match status" value="1"/>
</dbReference>